<keyword evidence="7" id="KW-1185">Reference proteome</keyword>
<evidence type="ECO:0000256" key="2">
    <source>
        <dbReference type="ARBA" id="ARBA00008676"/>
    </source>
</evidence>
<comment type="similarity">
    <text evidence="2">Belongs to the PanB family.</text>
</comment>
<evidence type="ECO:0000256" key="5">
    <source>
        <dbReference type="ARBA" id="ARBA00049172"/>
    </source>
</evidence>
<evidence type="ECO:0000256" key="1">
    <source>
        <dbReference type="ARBA" id="ARBA00005033"/>
    </source>
</evidence>
<keyword evidence="4" id="KW-0808">Transferase</keyword>
<accession>A0AAN8YYY7</accession>
<dbReference type="GO" id="GO:0005739">
    <property type="term" value="C:mitochondrion"/>
    <property type="evidence" value="ECO:0007669"/>
    <property type="project" value="TreeGrafter"/>
</dbReference>
<proteinExistence type="inferred from homology"/>
<evidence type="ECO:0000313" key="7">
    <source>
        <dbReference type="Proteomes" id="UP001370490"/>
    </source>
</evidence>
<dbReference type="EMBL" id="JBAMMX010000022">
    <property type="protein sequence ID" value="KAK6918316.1"/>
    <property type="molecule type" value="Genomic_DNA"/>
</dbReference>
<name>A0AAN8YYY7_9MAGN</name>
<dbReference type="GO" id="GO:0015940">
    <property type="term" value="P:pantothenate biosynthetic process"/>
    <property type="evidence" value="ECO:0007669"/>
    <property type="project" value="InterPro"/>
</dbReference>
<protein>
    <recommendedName>
        <fullName evidence="3">3-methyl-2-oxobutanoate hydroxymethyltransferase</fullName>
        <ecNumber evidence="3">2.1.2.11</ecNumber>
    </recommendedName>
</protein>
<evidence type="ECO:0000256" key="3">
    <source>
        <dbReference type="ARBA" id="ARBA00012618"/>
    </source>
</evidence>
<comment type="pathway">
    <text evidence="1">Cofactor biosynthesis; (R)-pantothenate biosynthesis; (R)-pantoate from 3-methyl-2-oxobutanoate: step 1/2.</text>
</comment>
<organism evidence="6 7">
    <name type="scientific">Dillenia turbinata</name>
    <dbReference type="NCBI Taxonomy" id="194707"/>
    <lineage>
        <taxon>Eukaryota</taxon>
        <taxon>Viridiplantae</taxon>
        <taxon>Streptophyta</taxon>
        <taxon>Embryophyta</taxon>
        <taxon>Tracheophyta</taxon>
        <taxon>Spermatophyta</taxon>
        <taxon>Magnoliopsida</taxon>
        <taxon>eudicotyledons</taxon>
        <taxon>Gunneridae</taxon>
        <taxon>Pentapetalae</taxon>
        <taxon>Dilleniales</taxon>
        <taxon>Dilleniaceae</taxon>
        <taxon>Dillenia</taxon>
    </lineage>
</organism>
<dbReference type="GO" id="GO:0000287">
    <property type="term" value="F:magnesium ion binding"/>
    <property type="evidence" value="ECO:0007669"/>
    <property type="project" value="TreeGrafter"/>
</dbReference>
<evidence type="ECO:0000256" key="4">
    <source>
        <dbReference type="ARBA" id="ARBA00022679"/>
    </source>
</evidence>
<evidence type="ECO:0000313" key="6">
    <source>
        <dbReference type="EMBL" id="KAK6918316.1"/>
    </source>
</evidence>
<comment type="catalytic activity">
    <reaction evidence="5">
        <text>(6R)-5,10-methylene-5,6,7,8-tetrahydrofolate + 3-methyl-2-oxobutanoate + H2O = 2-dehydropantoate + (6S)-5,6,7,8-tetrahydrofolate</text>
        <dbReference type="Rhea" id="RHEA:11824"/>
        <dbReference type="ChEBI" id="CHEBI:11561"/>
        <dbReference type="ChEBI" id="CHEBI:11851"/>
        <dbReference type="ChEBI" id="CHEBI:15377"/>
        <dbReference type="ChEBI" id="CHEBI:15636"/>
        <dbReference type="ChEBI" id="CHEBI:57453"/>
        <dbReference type="EC" id="2.1.2.11"/>
    </reaction>
</comment>
<gene>
    <name evidence="6" type="ORF">RJ641_016738</name>
</gene>
<dbReference type="PANTHER" id="PTHR20881">
    <property type="entry name" value="3-METHYL-2-OXOBUTANOATE HYDROXYMETHYLTRANSFERASE"/>
    <property type="match status" value="1"/>
</dbReference>
<dbReference type="PANTHER" id="PTHR20881:SF0">
    <property type="entry name" value="3-METHYL-2-OXOBUTANOATE HYDROXYMETHYLTRANSFERASE"/>
    <property type="match status" value="1"/>
</dbReference>
<dbReference type="SUPFAM" id="SSF51621">
    <property type="entry name" value="Phosphoenolpyruvate/pyruvate domain"/>
    <property type="match status" value="1"/>
</dbReference>
<dbReference type="Proteomes" id="UP001370490">
    <property type="component" value="Unassembled WGS sequence"/>
</dbReference>
<dbReference type="InterPro" id="IPR003700">
    <property type="entry name" value="Pantoate_hydroxy_MeTrfase"/>
</dbReference>
<dbReference type="Gene3D" id="3.20.20.60">
    <property type="entry name" value="Phosphoenolpyruvate-binding domains"/>
    <property type="match status" value="1"/>
</dbReference>
<dbReference type="InterPro" id="IPR015813">
    <property type="entry name" value="Pyrv/PenolPyrv_kinase-like_dom"/>
</dbReference>
<reference evidence="6 7" key="1">
    <citation type="submission" date="2023-12" db="EMBL/GenBank/DDBJ databases">
        <title>A high-quality genome assembly for Dillenia turbinata (Dilleniales).</title>
        <authorList>
            <person name="Chanderbali A."/>
        </authorList>
    </citation>
    <scope>NUCLEOTIDE SEQUENCE [LARGE SCALE GENOMIC DNA]</scope>
    <source>
        <strain evidence="6">LSX21</strain>
        <tissue evidence="6">Leaf</tissue>
    </source>
</reference>
<dbReference type="InterPro" id="IPR040442">
    <property type="entry name" value="Pyrv_kinase-like_dom_sf"/>
</dbReference>
<dbReference type="AlphaFoldDB" id="A0AAN8YYY7"/>
<dbReference type="Pfam" id="PF02548">
    <property type="entry name" value="Pantoate_transf"/>
    <property type="match status" value="1"/>
</dbReference>
<dbReference type="EC" id="2.1.2.11" evidence="3"/>
<sequence>MEKMRDNEAGGIAKRKCAVVADLAVDPAFGILEGGMDAVNLEGGSPPRIAAAKAIVEAGIAVMGHVGLTPQAISVLGGQWIVYPKKAQFYGSSGVNTSFSPSLHNNLALKQLEGIRFDLKMVSSCLSRLGQVGEIINKALLDCMEEVTNGSFPVDAAKKKADSELPNQGNPGSKKRWLKSIFHIHSVLCLTQHDTHFDFCTDKKRTKFLDKDATPFQDPLNLLVQDE</sequence>
<dbReference type="GO" id="GO:0003864">
    <property type="term" value="F:3-methyl-2-oxobutanoate hydroxymethyltransferase activity"/>
    <property type="evidence" value="ECO:0007669"/>
    <property type="project" value="UniProtKB-EC"/>
</dbReference>
<comment type="caution">
    <text evidence="6">The sequence shown here is derived from an EMBL/GenBank/DDBJ whole genome shotgun (WGS) entry which is preliminary data.</text>
</comment>